<dbReference type="STRING" id="1798513.A3A40_03055"/>
<proteinExistence type="predicted"/>
<name>A0A1F6EKU8_9BACT</name>
<dbReference type="Proteomes" id="UP000178427">
    <property type="component" value="Unassembled WGS sequence"/>
</dbReference>
<reference evidence="2 3" key="1">
    <citation type="journal article" date="2016" name="Nat. Commun.">
        <title>Thousands of microbial genomes shed light on interconnected biogeochemical processes in an aquifer system.</title>
        <authorList>
            <person name="Anantharaman K."/>
            <person name="Brown C.T."/>
            <person name="Hug L.A."/>
            <person name="Sharon I."/>
            <person name="Castelle C.J."/>
            <person name="Probst A.J."/>
            <person name="Thomas B.C."/>
            <person name="Singh A."/>
            <person name="Wilkins M.J."/>
            <person name="Karaoz U."/>
            <person name="Brodie E.L."/>
            <person name="Williams K.H."/>
            <person name="Hubbard S.S."/>
            <person name="Banfield J.F."/>
        </authorList>
    </citation>
    <scope>NUCLEOTIDE SEQUENCE [LARGE SCALE GENOMIC DNA]</scope>
</reference>
<protein>
    <submittedName>
        <fullName evidence="2">Uncharacterized protein</fullName>
    </submittedName>
</protein>
<evidence type="ECO:0000313" key="3">
    <source>
        <dbReference type="Proteomes" id="UP000178427"/>
    </source>
</evidence>
<dbReference type="EMBL" id="MFMA01000018">
    <property type="protein sequence ID" value="OGG73972.1"/>
    <property type="molecule type" value="Genomic_DNA"/>
</dbReference>
<evidence type="ECO:0000313" key="1">
    <source>
        <dbReference type="EMBL" id="OGG73971.1"/>
    </source>
</evidence>
<dbReference type="EMBL" id="MFMA01000018">
    <property type="protein sequence ID" value="OGG73971.1"/>
    <property type="molecule type" value="Genomic_DNA"/>
</dbReference>
<dbReference type="AlphaFoldDB" id="A0A1F6EKU8"/>
<sequence>MEALRNFLERAIVHEANHRVWSSLAEDEVSHVVHAQFEILRGGLKESLLKQMVSTGLKDLEKQVEDSNEFKRLSGTKLIFTEAEPTASGFLAKLQVHVRK</sequence>
<comment type="caution">
    <text evidence="2">The sequence shown here is derived from an EMBL/GenBank/DDBJ whole genome shotgun (WGS) entry which is preliminary data.</text>
</comment>
<organism evidence="2 3">
    <name type="scientific">Candidatus Kaiserbacteria bacterium RIFCSPLOWO2_01_FULL_54_20</name>
    <dbReference type="NCBI Taxonomy" id="1798513"/>
    <lineage>
        <taxon>Bacteria</taxon>
        <taxon>Candidatus Kaiseribacteriota</taxon>
    </lineage>
</organism>
<gene>
    <name evidence="1" type="ORF">A3A40_03055</name>
    <name evidence="2" type="ORF">A3A40_03060</name>
</gene>
<evidence type="ECO:0000313" key="2">
    <source>
        <dbReference type="EMBL" id="OGG73972.1"/>
    </source>
</evidence>
<accession>A0A1F6EKU8</accession>